<gene>
    <name evidence="2" type="ORF">M9Y10_016151</name>
</gene>
<feature type="transmembrane region" description="Helical" evidence="1">
    <location>
        <begin position="356"/>
        <end position="377"/>
    </location>
</feature>
<keyword evidence="1" id="KW-0812">Transmembrane</keyword>
<comment type="caution">
    <text evidence="2">The sequence shown here is derived from an EMBL/GenBank/DDBJ whole genome shotgun (WGS) entry which is preliminary data.</text>
</comment>
<feature type="transmembrane region" description="Helical" evidence="1">
    <location>
        <begin position="384"/>
        <end position="404"/>
    </location>
</feature>
<keyword evidence="1" id="KW-1133">Transmembrane helix</keyword>
<feature type="transmembrane region" description="Helical" evidence="1">
    <location>
        <begin position="79"/>
        <end position="98"/>
    </location>
</feature>
<sequence>MEGNSSINEQLIPNDDDQIVQIQISNESKSFCSCLKSFRYPIISTLITLILVVIPILIYKKDIYKKHIEAPCLEVVNKYVIFIFWVIHCASLIVLPIMMKCLFEDKLFEICYFFPPIMMLINDLVYCMPMKCYWIPSLIEYLISMLLFFLLPFKTIYIWKLDKFWIGELTLMLLTFVSISASLEASTLSYILFGRYIRIEKMLFHFPKNPKDAISFINMFIHSNYYVMTGAFLSCYSLFTLFSIGHGFLISAKHSKLMLIPFILLTSSTFFSNKIIASILLSQIFIHFIYLTLLQFQLTRTFLAEFGKLCDANFVFRKTGKKSITTLLISDIITFSLFVFPTFGMVLDGNRYKFPWGFFVGGVIVMTVGMSIQIFIFMAEEGSLFLILSGLCIAGSVYLFGYGFRGYVPFIKAYTFEVTSLSWSIMLDLIAYNCGHSPVLYRIYRGLIIVASLTLVELFEYIGWMEILFGVVQFIVDEFVNSIILKTCPPYFGWTMFASIGVATFCPIPGVVALLLFFCFCECCC</sequence>
<evidence type="ECO:0008006" key="4">
    <source>
        <dbReference type="Google" id="ProtNLM"/>
    </source>
</evidence>
<evidence type="ECO:0000256" key="1">
    <source>
        <dbReference type="SAM" id="Phobius"/>
    </source>
</evidence>
<organism evidence="2 3">
    <name type="scientific">Tritrichomonas musculus</name>
    <dbReference type="NCBI Taxonomy" id="1915356"/>
    <lineage>
        <taxon>Eukaryota</taxon>
        <taxon>Metamonada</taxon>
        <taxon>Parabasalia</taxon>
        <taxon>Tritrichomonadida</taxon>
        <taxon>Tritrichomonadidae</taxon>
        <taxon>Tritrichomonas</taxon>
    </lineage>
</organism>
<feature type="transmembrane region" description="Helical" evidence="1">
    <location>
        <begin position="38"/>
        <end position="59"/>
    </location>
</feature>
<evidence type="ECO:0000313" key="2">
    <source>
        <dbReference type="EMBL" id="KAK8857741.1"/>
    </source>
</evidence>
<feature type="transmembrane region" description="Helical" evidence="1">
    <location>
        <begin position="225"/>
        <end position="250"/>
    </location>
</feature>
<keyword evidence="3" id="KW-1185">Reference proteome</keyword>
<keyword evidence="1" id="KW-0472">Membrane</keyword>
<feature type="transmembrane region" description="Helical" evidence="1">
    <location>
        <begin position="270"/>
        <end position="293"/>
    </location>
</feature>
<accession>A0ABR2I5L3</accession>
<proteinExistence type="predicted"/>
<dbReference type="EMBL" id="JAPFFF010000020">
    <property type="protein sequence ID" value="KAK8857741.1"/>
    <property type="molecule type" value="Genomic_DNA"/>
</dbReference>
<evidence type="ECO:0000313" key="3">
    <source>
        <dbReference type="Proteomes" id="UP001470230"/>
    </source>
</evidence>
<feature type="transmembrane region" description="Helical" evidence="1">
    <location>
        <begin position="324"/>
        <end position="344"/>
    </location>
</feature>
<feature type="transmembrane region" description="Helical" evidence="1">
    <location>
        <begin position="110"/>
        <end position="126"/>
    </location>
</feature>
<feature type="transmembrane region" description="Helical" evidence="1">
    <location>
        <begin position="410"/>
        <end position="431"/>
    </location>
</feature>
<reference evidence="2 3" key="1">
    <citation type="submission" date="2024-04" db="EMBL/GenBank/DDBJ databases">
        <title>Tritrichomonas musculus Genome.</title>
        <authorList>
            <person name="Alves-Ferreira E."/>
            <person name="Grigg M."/>
            <person name="Lorenzi H."/>
            <person name="Galac M."/>
        </authorList>
    </citation>
    <scope>NUCLEOTIDE SEQUENCE [LARGE SCALE GENOMIC DNA]</scope>
    <source>
        <strain evidence="2 3">EAF2021</strain>
    </source>
</reference>
<feature type="transmembrane region" description="Helical" evidence="1">
    <location>
        <begin position="171"/>
        <end position="193"/>
    </location>
</feature>
<protein>
    <recommendedName>
        <fullName evidence="4">Transmembrane protein</fullName>
    </recommendedName>
</protein>
<feature type="transmembrane region" description="Helical" evidence="1">
    <location>
        <begin position="497"/>
        <end position="518"/>
    </location>
</feature>
<name>A0ABR2I5L3_9EUKA</name>
<feature type="transmembrane region" description="Helical" evidence="1">
    <location>
        <begin position="138"/>
        <end position="159"/>
    </location>
</feature>
<dbReference type="Proteomes" id="UP001470230">
    <property type="component" value="Unassembled WGS sequence"/>
</dbReference>